<keyword evidence="2" id="KW-1185">Reference proteome</keyword>
<evidence type="ECO:0000313" key="2">
    <source>
        <dbReference type="Proteomes" id="UP000520814"/>
    </source>
</evidence>
<protein>
    <submittedName>
        <fullName evidence="1">Uncharacterized protein</fullName>
    </submittedName>
</protein>
<organism evidence="1 2">
    <name type="scientific">Armatimonas rosea</name>
    <dbReference type="NCBI Taxonomy" id="685828"/>
    <lineage>
        <taxon>Bacteria</taxon>
        <taxon>Bacillati</taxon>
        <taxon>Armatimonadota</taxon>
        <taxon>Armatimonadia</taxon>
        <taxon>Armatimonadales</taxon>
        <taxon>Armatimonadaceae</taxon>
        <taxon>Armatimonas</taxon>
    </lineage>
</organism>
<evidence type="ECO:0000313" key="1">
    <source>
        <dbReference type="EMBL" id="MBB6053963.1"/>
    </source>
</evidence>
<dbReference type="InterPro" id="IPR025855">
    <property type="entry name" value="Replic_Relax"/>
</dbReference>
<dbReference type="Pfam" id="PF13814">
    <property type="entry name" value="Replic_Relax"/>
    <property type="match status" value="1"/>
</dbReference>
<proteinExistence type="predicted"/>
<sequence length="242" mass="26941">MRQLFDAGLVEVVAVSRAALAPEDAPADETLLYGSAPNLYVPTTAAVRALVELGIVDSRYLGHGYPTYSPKNGLFLRHELLVRDVRVWLEGMASQEVGKTLRWEDGTGAALELGEKLTLKPDAWFVFEITQKERPLVLVGLVEVDRGTERGKTRWAEKLTRYHALFSSDKLLEHTGYKNARVLVLCPDDARRERLAALIAELAGDERLAGKFWLITVPALNQTGLHDPQWQVVGQTSLRTLL</sequence>
<comment type="caution">
    <text evidence="1">The sequence shown here is derived from an EMBL/GenBank/DDBJ whole genome shotgun (WGS) entry which is preliminary data.</text>
</comment>
<dbReference type="Proteomes" id="UP000520814">
    <property type="component" value="Unassembled WGS sequence"/>
</dbReference>
<reference evidence="1 2" key="1">
    <citation type="submission" date="2020-08" db="EMBL/GenBank/DDBJ databases">
        <title>Genomic Encyclopedia of Type Strains, Phase IV (KMG-IV): sequencing the most valuable type-strain genomes for metagenomic binning, comparative biology and taxonomic classification.</title>
        <authorList>
            <person name="Goeker M."/>
        </authorList>
    </citation>
    <scope>NUCLEOTIDE SEQUENCE [LARGE SCALE GENOMIC DNA]</scope>
    <source>
        <strain evidence="1 2">DSM 23562</strain>
    </source>
</reference>
<name>A0A7W9SWZ5_ARMRO</name>
<gene>
    <name evidence="1" type="ORF">HNQ39_005810</name>
</gene>
<dbReference type="EMBL" id="JACHGW010000010">
    <property type="protein sequence ID" value="MBB6053963.1"/>
    <property type="molecule type" value="Genomic_DNA"/>
</dbReference>
<accession>A0A7W9SWZ5</accession>
<dbReference type="AlphaFoldDB" id="A0A7W9SWZ5"/>